<evidence type="ECO:0000313" key="4">
    <source>
        <dbReference type="EMBL" id="AHG89190.1"/>
    </source>
</evidence>
<gene>
    <name evidence="4" type="ORF">J421_1653</name>
</gene>
<dbReference type="AlphaFoldDB" id="W0RFV1"/>
<dbReference type="SUPFAM" id="SSF53474">
    <property type="entry name" value="alpha/beta-Hydrolases"/>
    <property type="match status" value="1"/>
</dbReference>
<organism evidence="4 5">
    <name type="scientific">Gemmatirosa kalamazoonensis</name>
    <dbReference type="NCBI Taxonomy" id="861299"/>
    <lineage>
        <taxon>Bacteria</taxon>
        <taxon>Pseudomonadati</taxon>
        <taxon>Gemmatimonadota</taxon>
        <taxon>Gemmatimonadia</taxon>
        <taxon>Gemmatimonadales</taxon>
        <taxon>Gemmatimonadaceae</taxon>
        <taxon>Gemmatirosa</taxon>
    </lineage>
</organism>
<evidence type="ECO:0000259" key="3">
    <source>
        <dbReference type="Pfam" id="PF00326"/>
    </source>
</evidence>
<feature type="domain" description="Peptidase S9 prolyl oligopeptidase catalytic" evidence="3">
    <location>
        <begin position="99"/>
        <end position="310"/>
    </location>
</feature>
<dbReference type="KEGG" id="gba:J421_1653"/>
<reference evidence="4 5" key="1">
    <citation type="journal article" date="2014" name="Genome Announc.">
        <title>Genome Sequence and Methylome of Soil Bacterium Gemmatirosa kalamazoonensis KBS708T, a Member of the Rarely Cultivated Gemmatimonadetes Phylum.</title>
        <authorList>
            <person name="Debruyn J.M."/>
            <person name="Radosevich M."/>
            <person name="Wommack K.E."/>
            <person name="Polson S.W."/>
            <person name="Hauser L.J."/>
            <person name="Fawaz M.N."/>
            <person name="Korlach J."/>
            <person name="Tsai Y.C."/>
        </authorList>
    </citation>
    <scope>NUCLEOTIDE SEQUENCE [LARGE SCALE GENOMIC DNA]</scope>
    <source>
        <strain evidence="4 5">KBS708</strain>
    </source>
</reference>
<sequence>MRLAARTLLVALSAALLLAAQPPFDAQVAEKRQTDALFVAALGREMLVRKVAYAGADDLTIPAYLFAPRDTTHPRPTIVFVHGGVHGDFNAVHLEQVRALVRRGWVVIAPEYRGSTGYGPRFYAAIDYGGREVDDVVLARDWLARFAPWADLDRAVIMGYSHGGYIALLAVLRHPGLFRAAVAHVPVADLPTRMRTHPDWYQAIFAAQPAYGATLAANPRPYVERSPSAHARELATPVLSHVADNDEDVLIAENHILRDSMVAAGKVRSGLYRYREFHAPPGGHSFGVLLETPAGRESWTETMRFLERYLGEGER</sequence>
<evidence type="ECO:0000313" key="5">
    <source>
        <dbReference type="Proteomes" id="UP000019151"/>
    </source>
</evidence>
<accession>W0RFV1</accession>
<dbReference type="InterPro" id="IPR001375">
    <property type="entry name" value="Peptidase_S9_cat"/>
</dbReference>
<dbReference type="FunCoup" id="W0RFV1">
    <property type="interactions" value="49"/>
</dbReference>
<feature type="chain" id="PRO_5004795494" evidence="2">
    <location>
        <begin position="20"/>
        <end position="315"/>
    </location>
</feature>
<name>W0RFV1_9BACT</name>
<dbReference type="Proteomes" id="UP000019151">
    <property type="component" value="Chromosome"/>
</dbReference>
<dbReference type="EMBL" id="CP007128">
    <property type="protein sequence ID" value="AHG89190.1"/>
    <property type="molecule type" value="Genomic_DNA"/>
</dbReference>
<dbReference type="PANTHER" id="PTHR42776:SF27">
    <property type="entry name" value="DIPEPTIDYL PEPTIDASE FAMILY MEMBER 6"/>
    <property type="match status" value="1"/>
</dbReference>
<dbReference type="STRING" id="861299.J421_1653"/>
<keyword evidence="1" id="KW-0378">Hydrolase</keyword>
<evidence type="ECO:0000256" key="2">
    <source>
        <dbReference type="SAM" id="SignalP"/>
    </source>
</evidence>
<feature type="signal peptide" evidence="2">
    <location>
        <begin position="1"/>
        <end position="19"/>
    </location>
</feature>
<dbReference type="RefSeq" id="WP_025410702.1">
    <property type="nucleotide sequence ID" value="NZ_CP007128.1"/>
</dbReference>
<dbReference type="HOGENOM" id="CLU_068254_0_0_0"/>
<keyword evidence="2" id="KW-0732">Signal</keyword>
<dbReference type="Pfam" id="PF00326">
    <property type="entry name" value="Peptidase_S9"/>
    <property type="match status" value="1"/>
</dbReference>
<protein>
    <submittedName>
        <fullName evidence="4">Peptidase S9 prolyl oligopeptidase active site domain protein</fullName>
    </submittedName>
</protein>
<keyword evidence="5" id="KW-1185">Reference proteome</keyword>
<dbReference type="PANTHER" id="PTHR42776">
    <property type="entry name" value="SERINE PEPTIDASE S9 FAMILY MEMBER"/>
    <property type="match status" value="1"/>
</dbReference>
<dbReference type="InParanoid" id="W0RFV1"/>
<dbReference type="GO" id="GO:0006508">
    <property type="term" value="P:proteolysis"/>
    <property type="evidence" value="ECO:0007669"/>
    <property type="project" value="InterPro"/>
</dbReference>
<dbReference type="Gene3D" id="3.40.50.1820">
    <property type="entry name" value="alpha/beta hydrolase"/>
    <property type="match status" value="1"/>
</dbReference>
<dbReference type="GO" id="GO:0004252">
    <property type="term" value="F:serine-type endopeptidase activity"/>
    <property type="evidence" value="ECO:0007669"/>
    <property type="project" value="TreeGrafter"/>
</dbReference>
<dbReference type="eggNOG" id="COG1506">
    <property type="taxonomic scope" value="Bacteria"/>
</dbReference>
<dbReference type="InterPro" id="IPR029058">
    <property type="entry name" value="AB_hydrolase_fold"/>
</dbReference>
<evidence type="ECO:0000256" key="1">
    <source>
        <dbReference type="ARBA" id="ARBA00022801"/>
    </source>
</evidence>
<proteinExistence type="predicted"/>
<dbReference type="OrthoDB" id="9812921at2"/>